<dbReference type="AlphaFoldDB" id="A0A552VA31"/>
<dbReference type="PROSITE" id="PS50110">
    <property type="entry name" value="RESPONSE_REGULATORY"/>
    <property type="match status" value="1"/>
</dbReference>
<organism evidence="3 4">
    <name type="scientific">Flavobacterium zepuense</name>
    <dbReference type="NCBI Taxonomy" id="2593302"/>
    <lineage>
        <taxon>Bacteria</taxon>
        <taxon>Pseudomonadati</taxon>
        <taxon>Bacteroidota</taxon>
        <taxon>Flavobacteriia</taxon>
        <taxon>Flavobacteriales</taxon>
        <taxon>Flavobacteriaceae</taxon>
        <taxon>Flavobacterium</taxon>
    </lineage>
</organism>
<name>A0A552VA31_9FLAO</name>
<dbReference type="GO" id="GO:0000160">
    <property type="term" value="P:phosphorelay signal transduction system"/>
    <property type="evidence" value="ECO:0007669"/>
    <property type="project" value="InterPro"/>
</dbReference>
<evidence type="ECO:0000256" key="1">
    <source>
        <dbReference type="PROSITE-ProRule" id="PRU00169"/>
    </source>
</evidence>
<dbReference type="InterPro" id="IPR011006">
    <property type="entry name" value="CheY-like_superfamily"/>
</dbReference>
<dbReference type="InterPro" id="IPR001789">
    <property type="entry name" value="Sig_transdc_resp-reg_receiver"/>
</dbReference>
<dbReference type="OrthoDB" id="7631574at2"/>
<dbReference type="Pfam" id="PF00072">
    <property type="entry name" value="Response_reg"/>
    <property type="match status" value="1"/>
</dbReference>
<feature type="modified residue" description="4-aspartylphosphate" evidence="1">
    <location>
        <position position="61"/>
    </location>
</feature>
<dbReference type="InterPro" id="IPR052893">
    <property type="entry name" value="TCS_response_regulator"/>
</dbReference>
<evidence type="ECO:0000313" key="3">
    <source>
        <dbReference type="EMBL" id="TRW27333.1"/>
    </source>
</evidence>
<dbReference type="SMART" id="SM00448">
    <property type="entry name" value="REC"/>
    <property type="match status" value="1"/>
</dbReference>
<gene>
    <name evidence="3" type="ORF">FMM05_01455</name>
</gene>
<dbReference type="RefSeq" id="WP_143371559.1">
    <property type="nucleotide sequence ID" value="NZ_VJVZ01000001.1"/>
</dbReference>
<feature type="domain" description="Response regulatory" evidence="2">
    <location>
        <begin position="7"/>
        <end position="128"/>
    </location>
</feature>
<keyword evidence="4" id="KW-1185">Reference proteome</keyword>
<accession>A0A552VA31</accession>
<comment type="caution">
    <text evidence="3">The sequence shown here is derived from an EMBL/GenBank/DDBJ whole genome shotgun (WGS) entry which is preliminary data.</text>
</comment>
<proteinExistence type="predicted"/>
<dbReference type="EMBL" id="VJVZ01000001">
    <property type="protein sequence ID" value="TRW27333.1"/>
    <property type="molecule type" value="Genomic_DNA"/>
</dbReference>
<protein>
    <submittedName>
        <fullName evidence="3">Response regulator</fullName>
    </submittedName>
</protein>
<dbReference type="PANTHER" id="PTHR44520">
    <property type="entry name" value="RESPONSE REGULATOR RCP1-RELATED"/>
    <property type="match status" value="1"/>
</dbReference>
<dbReference type="SUPFAM" id="SSF52172">
    <property type="entry name" value="CheY-like"/>
    <property type="match status" value="1"/>
</dbReference>
<dbReference type="CDD" id="cd17557">
    <property type="entry name" value="REC_Rcp-like"/>
    <property type="match status" value="1"/>
</dbReference>
<dbReference type="PANTHER" id="PTHR44520:SF2">
    <property type="entry name" value="RESPONSE REGULATOR RCP1"/>
    <property type="match status" value="1"/>
</dbReference>
<dbReference type="Proteomes" id="UP000320643">
    <property type="component" value="Unassembled WGS sequence"/>
</dbReference>
<sequence length="148" mass="17143">MRPTPLHIMLADDDEDDRLFFKEAFEEVKIKYDITTFNDGEQLMEYLNVDGNPLPDIVFLDLNMPRKSGMECLKEIRNSERLKRISVAIYSTSSSEQDIEDTFVAGANVYIKKPNDFNMLKKVLSDVVHINWQYIVDGLNKDSFILSL</sequence>
<evidence type="ECO:0000259" key="2">
    <source>
        <dbReference type="PROSITE" id="PS50110"/>
    </source>
</evidence>
<dbReference type="Gene3D" id="3.40.50.2300">
    <property type="match status" value="1"/>
</dbReference>
<evidence type="ECO:0000313" key="4">
    <source>
        <dbReference type="Proteomes" id="UP000320643"/>
    </source>
</evidence>
<reference evidence="3 4" key="1">
    <citation type="submission" date="2019-07" db="EMBL/GenBank/DDBJ databases">
        <title>Flavobacterium sp. nov., isolated from glacier ice.</title>
        <authorList>
            <person name="Liu Q."/>
            <person name="Xin Y.-H."/>
        </authorList>
    </citation>
    <scope>NUCLEOTIDE SEQUENCE [LARGE SCALE GENOMIC DNA]</scope>
    <source>
        <strain evidence="3 4">ZT4R6</strain>
    </source>
</reference>
<keyword evidence="1" id="KW-0597">Phosphoprotein</keyword>